<organism evidence="1 2">
    <name type="scientific">Phanerochaete sordida</name>
    <dbReference type="NCBI Taxonomy" id="48140"/>
    <lineage>
        <taxon>Eukaryota</taxon>
        <taxon>Fungi</taxon>
        <taxon>Dikarya</taxon>
        <taxon>Basidiomycota</taxon>
        <taxon>Agaricomycotina</taxon>
        <taxon>Agaricomycetes</taxon>
        <taxon>Polyporales</taxon>
        <taxon>Phanerochaetaceae</taxon>
        <taxon>Phanerochaete</taxon>
    </lineage>
</organism>
<reference evidence="1 2" key="1">
    <citation type="submission" date="2021-08" db="EMBL/GenBank/DDBJ databases">
        <title>Draft Genome Sequence of Phanerochaete sordida strain YK-624.</title>
        <authorList>
            <person name="Mori T."/>
            <person name="Dohra H."/>
            <person name="Suzuki T."/>
            <person name="Kawagishi H."/>
            <person name="Hirai H."/>
        </authorList>
    </citation>
    <scope>NUCLEOTIDE SEQUENCE [LARGE SCALE GENOMIC DNA]</scope>
    <source>
        <strain evidence="1 2">YK-624</strain>
    </source>
</reference>
<proteinExistence type="predicted"/>
<accession>A0A9P3GQY1</accession>
<protein>
    <recommendedName>
        <fullName evidence="3">F-box domain-containing protein</fullName>
    </recommendedName>
</protein>
<evidence type="ECO:0000313" key="1">
    <source>
        <dbReference type="EMBL" id="GJE99877.1"/>
    </source>
</evidence>
<evidence type="ECO:0000313" key="2">
    <source>
        <dbReference type="Proteomes" id="UP000703269"/>
    </source>
</evidence>
<comment type="caution">
    <text evidence="1">The sequence shown here is derived from an EMBL/GenBank/DDBJ whole genome shotgun (WGS) entry which is preliminary data.</text>
</comment>
<keyword evidence="2" id="KW-1185">Reference proteome</keyword>
<dbReference type="Proteomes" id="UP000703269">
    <property type="component" value="Unassembled WGS sequence"/>
</dbReference>
<dbReference type="OrthoDB" id="3140657at2759"/>
<dbReference type="AlphaFoldDB" id="A0A9P3GQY1"/>
<dbReference type="EMBL" id="BPQB01000123">
    <property type="protein sequence ID" value="GJE99877.1"/>
    <property type="molecule type" value="Genomic_DNA"/>
</dbReference>
<sequence length="448" mass="50850">MLNLPDLPNELLHQIAEHLHPLDWHVSEEHSARHDLRSFSLVCQRSRAVGQAHLFRDVVFPFRCAADDERWLAEDGSTLLEWNPQWQNRPRTPWRTLSMFRTFLREHASLGQEIRRLKLVAFPRDVAPLPNDGSEYVEDSMGDDSSTETFVLHQLLALTPHLDELELTDVLLISTPEYWKALQGPLPSLKFLDIDFHKRTDSQGHVGDILGSFNTLARVRARRLPKLHEWPDDSAPPNMHITSLTCLSESDAAEVLLDYVFDSPSVETLRELYTGYKVSVSPVYDELLARVGPQLHGLGVTVSEPAVLRADYGPARDVSACAQLRRLVLRCTMYHAMVPMTTAEWERLIGVLSSCQACAHLAVVDFVIWHPIESIAWLQSLTSTAKRRMEDVLLLLAEKTSLRKVHFVLSCFRPLPVTFQAILRGALPRLSKKKLLEISYSDNIDIPA</sequence>
<gene>
    <name evidence="1" type="ORF">PsYK624_161510</name>
</gene>
<name>A0A9P3GQY1_9APHY</name>
<evidence type="ECO:0008006" key="3">
    <source>
        <dbReference type="Google" id="ProtNLM"/>
    </source>
</evidence>